<sequence length="301" mass="33666">MFKINNITNYLKYVFIALLAVIATQAIALDENAMIEKMRALDWQTSSGKYSLTGTGASVITSIEEYLIKGEQAHKYVHISEGHGAFKPDAVVVRVQGPSLDTQVFYKFHEIGFIEMDDWAEHIDKDALITEIKSGAEEINRIKEKEGYPTLYVDDWVQEPYLDERNATVYWAISVHDSNGGSVVNAKAIKLGKKGFTEIVWMGTPAQFTDARASLSPALAAYQYDEGLKYADFVSGTDTVAAVGVGALAYKLITGKAKKSSVGLLAFFAIFAKKLWFLIFIPFLFFWKRVKGFFFMRGNQK</sequence>
<name>A0A450WE27_9GAMM</name>
<dbReference type="Pfam" id="PF09935">
    <property type="entry name" value="DUF2167"/>
    <property type="match status" value="1"/>
</dbReference>
<evidence type="ECO:0000256" key="1">
    <source>
        <dbReference type="SAM" id="Phobius"/>
    </source>
</evidence>
<dbReference type="EMBL" id="CAADFN010000013">
    <property type="protein sequence ID" value="VFK15221.1"/>
    <property type="molecule type" value="Genomic_DNA"/>
</dbReference>
<feature type="transmembrane region" description="Helical" evidence="1">
    <location>
        <begin position="264"/>
        <end position="287"/>
    </location>
</feature>
<proteinExistence type="predicted"/>
<keyword evidence="1" id="KW-0472">Membrane</keyword>
<keyword evidence="1" id="KW-1133">Transmembrane helix</keyword>
<reference evidence="2" key="1">
    <citation type="submission" date="2019-02" db="EMBL/GenBank/DDBJ databases">
        <authorList>
            <person name="Gruber-Vodicka R. H."/>
            <person name="Seah K. B. B."/>
        </authorList>
    </citation>
    <scope>NUCLEOTIDE SEQUENCE</scope>
    <source>
        <strain evidence="2">BECK_BY7</strain>
    </source>
</reference>
<gene>
    <name evidence="2" type="ORF">BECKLFY1418C_GA0070996_101347</name>
</gene>
<dbReference type="InterPro" id="IPR018682">
    <property type="entry name" value="DUF2167_membr"/>
</dbReference>
<keyword evidence="1" id="KW-0812">Transmembrane</keyword>
<accession>A0A450WE27</accession>
<evidence type="ECO:0000313" key="2">
    <source>
        <dbReference type="EMBL" id="VFK15221.1"/>
    </source>
</evidence>
<dbReference type="AlphaFoldDB" id="A0A450WE27"/>
<evidence type="ECO:0008006" key="3">
    <source>
        <dbReference type="Google" id="ProtNLM"/>
    </source>
</evidence>
<organism evidence="2">
    <name type="scientific">Candidatus Kentrum sp. LFY</name>
    <dbReference type="NCBI Taxonomy" id="2126342"/>
    <lineage>
        <taxon>Bacteria</taxon>
        <taxon>Pseudomonadati</taxon>
        <taxon>Pseudomonadota</taxon>
        <taxon>Gammaproteobacteria</taxon>
        <taxon>Candidatus Kentrum</taxon>
    </lineage>
</organism>
<protein>
    <recommendedName>
        <fullName evidence="3">Membrane-anchored protein</fullName>
    </recommendedName>
</protein>